<reference evidence="1" key="1">
    <citation type="submission" date="2021-02" db="EMBL/GenBank/DDBJ databases">
        <authorList>
            <person name="Dougan E. K."/>
            <person name="Rhodes N."/>
            <person name="Thang M."/>
            <person name="Chan C."/>
        </authorList>
    </citation>
    <scope>NUCLEOTIDE SEQUENCE</scope>
</reference>
<organism evidence="1 2">
    <name type="scientific">Symbiodinium natans</name>
    <dbReference type="NCBI Taxonomy" id="878477"/>
    <lineage>
        <taxon>Eukaryota</taxon>
        <taxon>Sar</taxon>
        <taxon>Alveolata</taxon>
        <taxon>Dinophyceae</taxon>
        <taxon>Suessiales</taxon>
        <taxon>Symbiodiniaceae</taxon>
        <taxon>Symbiodinium</taxon>
    </lineage>
</organism>
<name>A0A812L0Z1_9DINO</name>
<accession>A0A812L0Z1</accession>
<protein>
    <submittedName>
        <fullName evidence="1">Uncharacterized protein</fullName>
    </submittedName>
</protein>
<feature type="non-terminal residue" evidence="1">
    <location>
        <position position="176"/>
    </location>
</feature>
<dbReference type="EMBL" id="CAJNDS010000886">
    <property type="protein sequence ID" value="CAE7239425.1"/>
    <property type="molecule type" value="Genomic_DNA"/>
</dbReference>
<keyword evidence="2" id="KW-1185">Reference proteome</keyword>
<dbReference type="AlphaFoldDB" id="A0A812L0Z1"/>
<dbReference type="Proteomes" id="UP000604046">
    <property type="component" value="Unassembled WGS sequence"/>
</dbReference>
<gene>
    <name evidence="1" type="ORF">SNAT2548_LOCUS10624</name>
</gene>
<comment type="caution">
    <text evidence="1">The sequence shown here is derived from an EMBL/GenBank/DDBJ whole genome shotgun (WGS) entry which is preliminary data.</text>
</comment>
<evidence type="ECO:0000313" key="1">
    <source>
        <dbReference type="EMBL" id="CAE7239425.1"/>
    </source>
</evidence>
<proteinExistence type="predicted"/>
<sequence>VTLASSDILEAFRTRDGELMLADETSDTEAEWSLSVWRLRGIEGSFIWDEMRPRVSYLDSGVRVWRDCYVENGHGKKGNELRSKGNCLGQLLRIMDYDDLQEPLLGSQACSAEDEGESYARELCGKSKVSYGDVWGAILKSSLKPRSTDRSKITEGSKEKLSAWTLQMFFPLFCPL</sequence>
<evidence type="ECO:0000313" key="2">
    <source>
        <dbReference type="Proteomes" id="UP000604046"/>
    </source>
</evidence>